<gene>
    <name evidence="1" type="ORF">SAMN05216175_10127</name>
</gene>
<dbReference type="EMBL" id="FOOU01000001">
    <property type="protein sequence ID" value="SFF78358.1"/>
    <property type="molecule type" value="Genomic_DNA"/>
</dbReference>
<evidence type="ECO:0000313" key="2">
    <source>
        <dbReference type="Proteomes" id="UP000198623"/>
    </source>
</evidence>
<reference evidence="2" key="1">
    <citation type="submission" date="2016-10" db="EMBL/GenBank/DDBJ databases">
        <authorList>
            <person name="Varghese N."/>
            <person name="Submissions S."/>
        </authorList>
    </citation>
    <scope>NUCLEOTIDE SEQUENCE [LARGE SCALE GENOMIC DNA]</scope>
    <source>
        <strain evidence="2">CGMCC 1.10971</strain>
    </source>
</reference>
<evidence type="ECO:0000313" key="1">
    <source>
        <dbReference type="EMBL" id="SFF78358.1"/>
    </source>
</evidence>
<dbReference type="STRING" id="1045558.SAMN05216175_10127"/>
<keyword evidence="2" id="KW-1185">Reference proteome</keyword>
<dbReference type="AlphaFoldDB" id="A0A1I2LIG7"/>
<organism evidence="1 2">
    <name type="scientific">Neptunomonas qingdaonensis</name>
    <dbReference type="NCBI Taxonomy" id="1045558"/>
    <lineage>
        <taxon>Bacteria</taxon>
        <taxon>Pseudomonadati</taxon>
        <taxon>Pseudomonadota</taxon>
        <taxon>Gammaproteobacteria</taxon>
        <taxon>Oceanospirillales</taxon>
        <taxon>Oceanospirillaceae</taxon>
        <taxon>Neptunomonas</taxon>
    </lineage>
</organism>
<name>A0A1I2LIG7_9GAMM</name>
<dbReference type="Proteomes" id="UP000198623">
    <property type="component" value="Unassembled WGS sequence"/>
</dbReference>
<sequence length="47" mass="5512">MIGDKTLVQNPYYHVESDGLTPYNRLAVLIYCYKMVRKSLTACEEER</sequence>
<proteinExistence type="predicted"/>
<protein>
    <submittedName>
        <fullName evidence="1">Uncharacterized protein</fullName>
    </submittedName>
</protein>
<accession>A0A1I2LIG7</accession>